<proteinExistence type="predicted"/>
<keyword evidence="5" id="KW-0408">Iron</keyword>
<dbReference type="GO" id="GO:0020037">
    <property type="term" value="F:heme binding"/>
    <property type="evidence" value="ECO:0007669"/>
    <property type="project" value="InterPro"/>
</dbReference>
<feature type="compositionally biased region" description="Gly residues" evidence="6">
    <location>
        <begin position="234"/>
        <end position="248"/>
    </location>
</feature>
<dbReference type="InterPro" id="IPR019020">
    <property type="entry name" value="Cyt-c552/DMSO_Rdtase_haem-bd"/>
</dbReference>
<keyword evidence="9" id="KW-1185">Reference proteome</keyword>
<name>A8FYP4_SHESH</name>
<feature type="region of interest" description="Disordered" evidence="6">
    <location>
        <begin position="229"/>
        <end position="257"/>
    </location>
</feature>
<evidence type="ECO:0000259" key="7">
    <source>
        <dbReference type="Pfam" id="PF09459"/>
    </source>
</evidence>
<dbReference type="CDD" id="cd09625">
    <property type="entry name" value="DOMON_like_cytochrome"/>
    <property type="match status" value="1"/>
</dbReference>
<sequence length="540" mass="56618" precursor="true">MNKKFLISGLFASLFLLGGCGGDDGADGADGLAGPAGADGTNGTDGVDGADGADGVGGSTLPLPTLEGHNGDHGTIMAYDVQAAYNGDTFFWRLSYRGNEGKRHQYLRYDGTAWQKEGGDRRDAQATIDGDVDQGDMGLLSTIYEQRTSIMLSDPTRAEAAGAFGEQGCFLSCHDDSRHMPQWTAANGHDGKYILPGDAGAEGDIAADLWHWRGARSNPIAMADDQWIKTTDFPGGGGGNAPGDGSDNGGRKGDGGQSVFFNQGLDVDGNPQYLLDPTTTFGERTFAWSDFWTTPFYYMSMPDAAQLGHTTPNPLAVPYADVSGDFVPVDGDTVPRRILRAGAGSRADITAYGTSYTPESGDGNLGVWNVQMQRALDTGSATDDIAMVAGGTYDAGFEVHLWEYTTRDHYVSFPKKITLGDLGVPGAIVAQSLAGTGRDTLPNWSAIPATRIWLFQPGINSIDFLNGANATAGLVYTDPVTGSPVDQVHGGAGSVTAGAACSDCHNVLANDPTPPPLFDAGSMEALTKQRGGIWTDTPVD</sequence>
<dbReference type="Proteomes" id="UP000002015">
    <property type="component" value="Chromosome"/>
</dbReference>
<organism evidence="8 9">
    <name type="scientific">Shewanella sediminis (strain HAW-EB3)</name>
    <dbReference type="NCBI Taxonomy" id="425104"/>
    <lineage>
        <taxon>Bacteria</taxon>
        <taxon>Pseudomonadati</taxon>
        <taxon>Pseudomonadota</taxon>
        <taxon>Gammaproteobacteria</taxon>
        <taxon>Alteromonadales</taxon>
        <taxon>Shewanellaceae</taxon>
        <taxon>Shewanella</taxon>
    </lineage>
</organism>
<feature type="domain" description="Cytochrome c-552/DMSO reductase-like haem-binding" evidence="7">
    <location>
        <begin position="72"/>
        <end position="412"/>
    </location>
</feature>
<evidence type="ECO:0000256" key="1">
    <source>
        <dbReference type="ARBA" id="ARBA00022448"/>
    </source>
</evidence>
<keyword evidence="3" id="KW-0479">Metal-binding</keyword>
<feature type="compositionally biased region" description="Low complexity" evidence="6">
    <location>
        <begin position="36"/>
        <end position="47"/>
    </location>
</feature>
<dbReference type="GO" id="GO:0046872">
    <property type="term" value="F:metal ion binding"/>
    <property type="evidence" value="ECO:0007669"/>
    <property type="project" value="UniProtKB-KW"/>
</dbReference>
<dbReference type="HOGENOM" id="CLU_504216_0_0_6"/>
<evidence type="ECO:0000256" key="6">
    <source>
        <dbReference type="SAM" id="MobiDB-lite"/>
    </source>
</evidence>
<dbReference type="Pfam" id="PF09459">
    <property type="entry name" value="EB_dh"/>
    <property type="match status" value="1"/>
</dbReference>
<feature type="region of interest" description="Disordered" evidence="6">
    <location>
        <begin position="36"/>
        <end position="59"/>
    </location>
</feature>
<evidence type="ECO:0000256" key="2">
    <source>
        <dbReference type="ARBA" id="ARBA00022617"/>
    </source>
</evidence>
<evidence type="ECO:0000313" key="9">
    <source>
        <dbReference type="Proteomes" id="UP000002015"/>
    </source>
</evidence>
<evidence type="ECO:0000313" key="8">
    <source>
        <dbReference type="EMBL" id="ABV37967.1"/>
    </source>
</evidence>
<protein>
    <recommendedName>
        <fullName evidence="7">Cytochrome c-552/DMSO reductase-like haem-binding domain-containing protein</fullName>
    </recommendedName>
</protein>
<evidence type="ECO:0000256" key="4">
    <source>
        <dbReference type="ARBA" id="ARBA00022982"/>
    </source>
</evidence>
<evidence type="ECO:0000256" key="3">
    <source>
        <dbReference type="ARBA" id="ARBA00022723"/>
    </source>
</evidence>
<keyword evidence="2" id="KW-0349">Heme</keyword>
<dbReference type="STRING" id="425104.Ssed_3363"/>
<gene>
    <name evidence="8" type="ordered locus">Ssed_3363</name>
</gene>
<keyword evidence="4" id="KW-0249">Electron transport</keyword>
<keyword evidence="1" id="KW-0813">Transport</keyword>
<evidence type="ECO:0000256" key="5">
    <source>
        <dbReference type="ARBA" id="ARBA00023004"/>
    </source>
</evidence>
<dbReference type="AlphaFoldDB" id="A8FYP4"/>
<dbReference type="OrthoDB" id="5337932at2"/>
<accession>A8FYP4</accession>
<dbReference type="eggNOG" id="COG0657">
    <property type="taxonomic scope" value="Bacteria"/>
</dbReference>
<dbReference type="PROSITE" id="PS51257">
    <property type="entry name" value="PROKAR_LIPOPROTEIN"/>
    <property type="match status" value="1"/>
</dbReference>
<dbReference type="EMBL" id="CP000821">
    <property type="protein sequence ID" value="ABV37967.1"/>
    <property type="molecule type" value="Genomic_DNA"/>
</dbReference>
<dbReference type="KEGG" id="sse:Ssed_3363"/>
<reference evidence="8 9" key="1">
    <citation type="submission" date="2007-08" db="EMBL/GenBank/DDBJ databases">
        <title>Complete sequence of Shewanella sediminis HAW-EB3.</title>
        <authorList>
            <consortium name="US DOE Joint Genome Institute"/>
            <person name="Copeland A."/>
            <person name="Lucas S."/>
            <person name="Lapidus A."/>
            <person name="Barry K."/>
            <person name="Glavina del Rio T."/>
            <person name="Dalin E."/>
            <person name="Tice H."/>
            <person name="Pitluck S."/>
            <person name="Chertkov O."/>
            <person name="Brettin T."/>
            <person name="Bruce D."/>
            <person name="Detter J.C."/>
            <person name="Han C."/>
            <person name="Schmutz J."/>
            <person name="Larimer F."/>
            <person name="Land M."/>
            <person name="Hauser L."/>
            <person name="Kyrpides N."/>
            <person name="Kim E."/>
            <person name="Zhao J.-S."/>
            <person name="Richardson P."/>
        </authorList>
    </citation>
    <scope>NUCLEOTIDE SEQUENCE [LARGE SCALE GENOMIC DNA]</scope>
    <source>
        <strain evidence="8 9">HAW-EB3</strain>
    </source>
</reference>
<dbReference type="RefSeq" id="WP_012143697.1">
    <property type="nucleotide sequence ID" value="NC_009831.1"/>
</dbReference>
<dbReference type="Gene3D" id="2.60.40.1190">
    <property type="match status" value="1"/>
</dbReference>